<keyword evidence="1" id="KW-0175">Coiled coil</keyword>
<dbReference type="EMBL" id="JAJNOR010000001">
    <property type="protein sequence ID" value="MCD2491761.1"/>
    <property type="molecule type" value="Genomic_DNA"/>
</dbReference>
<name>A0AAP2RGV8_9FIRM</name>
<dbReference type="GO" id="GO:0005524">
    <property type="term" value="F:ATP binding"/>
    <property type="evidence" value="ECO:0007669"/>
    <property type="project" value="UniProtKB-KW"/>
</dbReference>
<feature type="coiled-coil region" evidence="1">
    <location>
        <begin position="379"/>
        <end position="438"/>
    </location>
</feature>
<dbReference type="AlphaFoldDB" id="A0AAP2RGV8"/>
<dbReference type="Pfam" id="PF13589">
    <property type="entry name" value="HATPase_c_3"/>
    <property type="match status" value="1"/>
</dbReference>
<dbReference type="Gene3D" id="3.30.565.10">
    <property type="entry name" value="Histidine kinase-like ATPase, C-terminal domain"/>
    <property type="match status" value="1"/>
</dbReference>
<keyword evidence="2" id="KW-0547">Nucleotide-binding</keyword>
<dbReference type="SUPFAM" id="SSF55874">
    <property type="entry name" value="ATPase domain of HSP90 chaperone/DNA topoisomerase II/histidine kinase"/>
    <property type="match status" value="1"/>
</dbReference>
<reference evidence="2 3" key="1">
    <citation type="submission" date="2021-11" db="EMBL/GenBank/DDBJ databases">
        <title>Lacrimispora sp. nov. NSJ-141 isolated from human feces.</title>
        <authorList>
            <person name="Abdugheni R."/>
        </authorList>
    </citation>
    <scope>NUCLEOTIDE SEQUENCE [LARGE SCALE GENOMIC DNA]</scope>
    <source>
        <strain evidence="2 3">NSJ-141</strain>
    </source>
</reference>
<dbReference type="InterPro" id="IPR036890">
    <property type="entry name" value="HATPase_C_sf"/>
</dbReference>
<gene>
    <name evidence="2" type="ORF">LQE92_03865</name>
</gene>
<keyword evidence="2" id="KW-0067">ATP-binding</keyword>
<dbReference type="RefSeq" id="WP_231061673.1">
    <property type="nucleotide sequence ID" value="NZ_JAJNOR010000001.1"/>
</dbReference>
<dbReference type="Proteomes" id="UP001299265">
    <property type="component" value="Unassembled WGS sequence"/>
</dbReference>
<protein>
    <submittedName>
        <fullName evidence="2">ATP-binding protein</fullName>
    </submittedName>
</protein>
<evidence type="ECO:0000313" key="3">
    <source>
        <dbReference type="Proteomes" id="UP001299265"/>
    </source>
</evidence>
<comment type="caution">
    <text evidence="2">The sequence shown here is derived from an EMBL/GenBank/DDBJ whole genome shotgun (WGS) entry which is preliminary data.</text>
</comment>
<accession>A0AAP2RGV8</accession>
<evidence type="ECO:0000256" key="1">
    <source>
        <dbReference type="SAM" id="Coils"/>
    </source>
</evidence>
<evidence type="ECO:0000313" key="2">
    <source>
        <dbReference type="EMBL" id="MCD2491761.1"/>
    </source>
</evidence>
<keyword evidence="3" id="KW-1185">Reference proteome</keyword>
<proteinExistence type="predicted"/>
<organism evidence="2 3">
    <name type="scientific">Lientehia hominis</name>
    <dbReference type="NCBI Taxonomy" id="2897778"/>
    <lineage>
        <taxon>Bacteria</taxon>
        <taxon>Bacillati</taxon>
        <taxon>Bacillota</taxon>
        <taxon>Clostridia</taxon>
        <taxon>Lachnospirales</taxon>
        <taxon>Lachnospiraceae</taxon>
        <taxon>Lientehia</taxon>
    </lineage>
</organism>
<sequence>MSEPIAGKFLLEILTKGMYSNPMHIYREYIQNSSDSIDKAIKAGILQTTEAEIHIFIDDKERNIVIRDNGLGIPLNIAKVKLMNVGASDKDGVTERGFRGIGRLGGLAYAEKVQFITSAIGDTAKTIMTCDCVRMQQLLQKSNTETSDIMETFKAISAFEEQPEEAEQHYFEVRLIGVPKESGLLDEDDAIRYLAETAPIDFDSQHFVQAKKIREYFIEKGFPIPCYKILRGARKKPIYKLYSRSMSTGKQERTKTKDYVRDVEFIYHEASDGKPLYIGWLAITDFSGIISDESVQGIRFRKGNILVGNGTTFAKFFPSEGHNANRMFAGEIHVLHDELVPNSQRDDFEPSTVYNEMRKALAEWAGTINKKYRRGTSEATSALRNLTKLNEEQRELEEKIDSGAITSDEKREQISERLEKIARTREKEEKTVRKALERGTFDNERKETVEKALSQTETATKKVAALNTKIVNAGYATKNDLPSSYSRDERKLYQRIISVIDIYFADDPKTAEALREKIKSELSVKKK</sequence>